<dbReference type="AlphaFoldDB" id="A0A1A0LXN7"/>
<keyword evidence="1" id="KW-0472">Membrane</keyword>
<gene>
    <name evidence="2" type="ORF">A5642_05505</name>
</gene>
<sequence>MTTDAATRLGQPGARTLSTGFGVLMVAVAGIQAQGMALIVAVAALAAVATGLAFRAAATGAVLLTVVVLALSDSPALVAALSGLSAAAYLLLRHAAGAGVVTMTRPTLLGMLGFTLIGVVATAVNPDLPWLPLLAPPAVVALYWLALAPHTESNRRNRVSDLNTVAP</sequence>
<name>A0A1A0LXN7_MYCMU</name>
<feature type="transmembrane region" description="Helical" evidence="1">
    <location>
        <begin position="52"/>
        <end position="71"/>
    </location>
</feature>
<keyword evidence="1" id="KW-1133">Transmembrane helix</keyword>
<dbReference type="RefSeq" id="WP_064860804.1">
    <property type="nucleotide sequence ID" value="NZ_LZSF01000276.1"/>
</dbReference>
<protein>
    <recommendedName>
        <fullName evidence="4">Integral membrane protein</fullName>
    </recommendedName>
</protein>
<evidence type="ECO:0000256" key="1">
    <source>
        <dbReference type="SAM" id="Phobius"/>
    </source>
</evidence>
<dbReference type="EMBL" id="LZSF01000276">
    <property type="protein sequence ID" value="OBA77601.1"/>
    <property type="molecule type" value="Genomic_DNA"/>
</dbReference>
<keyword evidence="1" id="KW-0812">Transmembrane</keyword>
<organism evidence="2 3">
    <name type="scientific">Mycolicibacterium mucogenicum</name>
    <name type="common">Mycobacterium mucogenicum</name>
    <dbReference type="NCBI Taxonomy" id="56689"/>
    <lineage>
        <taxon>Bacteria</taxon>
        <taxon>Bacillati</taxon>
        <taxon>Actinomycetota</taxon>
        <taxon>Actinomycetes</taxon>
        <taxon>Mycobacteriales</taxon>
        <taxon>Mycobacteriaceae</taxon>
        <taxon>Mycolicibacterium</taxon>
    </lineage>
</organism>
<evidence type="ECO:0008006" key="4">
    <source>
        <dbReference type="Google" id="ProtNLM"/>
    </source>
</evidence>
<feature type="transmembrane region" description="Helical" evidence="1">
    <location>
        <begin position="20"/>
        <end position="45"/>
    </location>
</feature>
<dbReference type="OrthoDB" id="4753611at2"/>
<feature type="transmembrane region" description="Helical" evidence="1">
    <location>
        <begin position="130"/>
        <end position="148"/>
    </location>
</feature>
<dbReference type="Proteomes" id="UP000093962">
    <property type="component" value="Unassembled WGS sequence"/>
</dbReference>
<evidence type="ECO:0000313" key="3">
    <source>
        <dbReference type="Proteomes" id="UP000093962"/>
    </source>
</evidence>
<accession>A0A1A0LXN7</accession>
<feature type="transmembrane region" description="Helical" evidence="1">
    <location>
        <begin position="108"/>
        <end position="124"/>
    </location>
</feature>
<reference evidence="2 3" key="1">
    <citation type="submission" date="2016-06" db="EMBL/GenBank/DDBJ databases">
        <authorList>
            <person name="Kjaerup R.B."/>
            <person name="Dalgaard T.S."/>
            <person name="Juul-Madsen H.R."/>
        </authorList>
    </citation>
    <scope>NUCLEOTIDE SEQUENCE [LARGE SCALE GENOMIC DNA]</scope>
    <source>
        <strain evidence="2 3">1199456.5</strain>
    </source>
</reference>
<feature type="transmembrane region" description="Helical" evidence="1">
    <location>
        <begin position="77"/>
        <end position="96"/>
    </location>
</feature>
<comment type="caution">
    <text evidence="2">The sequence shown here is derived from an EMBL/GenBank/DDBJ whole genome shotgun (WGS) entry which is preliminary data.</text>
</comment>
<proteinExistence type="predicted"/>
<evidence type="ECO:0000313" key="2">
    <source>
        <dbReference type="EMBL" id="OBA77601.1"/>
    </source>
</evidence>